<evidence type="ECO:0000313" key="1">
    <source>
        <dbReference type="EMBL" id="DAF65026.1"/>
    </source>
</evidence>
<accession>A0A8S5TPF3</accession>
<protein>
    <submittedName>
        <fullName evidence="1">Large subunit terminase</fullName>
    </submittedName>
</protein>
<dbReference type="EMBL" id="BK032872">
    <property type="protein sequence ID" value="DAF65026.1"/>
    <property type="molecule type" value="Genomic_DNA"/>
</dbReference>
<dbReference type="Gene3D" id="3.40.50.300">
    <property type="entry name" value="P-loop containing nucleotide triphosphate hydrolases"/>
    <property type="match status" value="1"/>
</dbReference>
<reference evidence="1" key="1">
    <citation type="journal article" date="2021" name="Proc. Natl. Acad. Sci. U.S.A.">
        <title>A Catalog of Tens of Thousands of Viruses from Human Metagenomes Reveals Hidden Associations with Chronic Diseases.</title>
        <authorList>
            <person name="Tisza M.J."/>
            <person name="Buck C.B."/>
        </authorList>
    </citation>
    <scope>NUCLEOTIDE SEQUENCE</scope>
    <source>
        <strain evidence="1">Ct2iq11</strain>
    </source>
</reference>
<dbReference type="InterPro" id="IPR027417">
    <property type="entry name" value="P-loop_NTPase"/>
</dbReference>
<organism evidence="1">
    <name type="scientific">Podoviridae sp. ct2iq11</name>
    <dbReference type="NCBI Taxonomy" id="2827720"/>
    <lineage>
        <taxon>Viruses</taxon>
        <taxon>Duplodnaviria</taxon>
        <taxon>Heunggongvirae</taxon>
        <taxon>Uroviricota</taxon>
        <taxon>Caudoviricetes</taxon>
    </lineage>
</organism>
<name>A0A8S5TPF3_9CAUD</name>
<sequence length="500" mass="56133">MFNYVPSPTGLRFHESDKYIKMLCGPYGSGKSCCCAMDILYYACAQPVAKDGMRYSRVGVIRSTYPELTSMTRKSLLEVLPRECGDITGAVAPLRGVYLIPLQDGTTVNLELNLFALKGPEDCSKILSANWTFAWINEATGVSPEVFAAVQTRIGRFPSQDLGGVNWGGIIMDFNQPEHDSWLDVYMKNPEPNWLVVKQPPAALRRYDENGKKYFDVNPDAENLRNLGAKEEGDPEDMAPEERGMRYYRNQIQTLLKNGRVDVVENQYCLLDVPVVEGKPVFSNFSPSRHVADHELAPMMFHEIVLGVDQSGIHPAAVILQNQDGKWCVLDELFAENEGFENFLYGMLIPLLRGKYHTNPVVAAIDPSNQRDSWTGVTPRQRFEEAGIPAVTEITNSPKARIQVVEHMLNLDTGGLLISPSCKNLINGFTHEYRYRRLRASGSIGTVYTPQPEKNEASHYQDALQYAALLIQKGTDFTDDDLSDVARKLSENRDVLRRII</sequence>
<proteinExistence type="predicted"/>
<dbReference type="Gene3D" id="3.30.420.280">
    <property type="match status" value="1"/>
</dbReference>